<protein>
    <submittedName>
        <fullName evidence="1">Uncharacterized protein</fullName>
    </submittedName>
</protein>
<dbReference type="AlphaFoldDB" id="A0AAN8QM46"/>
<sequence>MASVPKVSILDYFNIVLEGENGKIESNCKAAPGFRRRGASHPTSSHISSMSSPQLYVVCLFLENSSSPLFFTYYSALTDNLFHPVSPCFTLQDQLYSAVALLSSAARTHTDPYLDKTRDLTEFYGSE</sequence>
<gene>
    <name evidence="1" type="ORF">J4Q44_G00265250</name>
</gene>
<accession>A0AAN8QM46</accession>
<comment type="caution">
    <text evidence="1">The sequence shown here is derived from an EMBL/GenBank/DDBJ whole genome shotgun (WGS) entry which is preliminary data.</text>
</comment>
<dbReference type="EMBL" id="JAGTTL010000024">
    <property type="protein sequence ID" value="KAK6304071.1"/>
    <property type="molecule type" value="Genomic_DNA"/>
</dbReference>
<organism evidence="1 2">
    <name type="scientific">Coregonus suidteri</name>
    <dbReference type="NCBI Taxonomy" id="861788"/>
    <lineage>
        <taxon>Eukaryota</taxon>
        <taxon>Metazoa</taxon>
        <taxon>Chordata</taxon>
        <taxon>Craniata</taxon>
        <taxon>Vertebrata</taxon>
        <taxon>Euteleostomi</taxon>
        <taxon>Actinopterygii</taxon>
        <taxon>Neopterygii</taxon>
        <taxon>Teleostei</taxon>
        <taxon>Protacanthopterygii</taxon>
        <taxon>Salmoniformes</taxon>
        <taxon>Salmonidae</taxon>
        <taxon>Coregoninae</taxon>
        <taxon>Coregonus</taxon>
    </lineage>
</organism>
<evidence type="ECO:0000313" key="2">
    <source>
        <dbReference type="Proteomes" id="UP001356427"/>
    </source>
</evidence>
<evidence type="ECO:0000313" key="1">
    <source>
        <dbReference type="EMBL" id="KAK6304071.1"/>
    </source>
</evidence>
<proteinExistence type="predicted"/>
<dbReference type="Proteomes" id="UP001356427">
    <property type="component" value="Unassembled WGS sequence"/>
</dbReference>
<keyword evidence="2" id="KW-1185">Reference proteome</keyword>
<name>A0AAN8QM46_9TELE</name>
<reference evidence="1 2" key="1">
    <citation type="submission" date="2021-04" db="EMBL/GenBank/DDBJ databases">
        <authorList>
            <person name="De Guttry C."/>
            <person name="Zahm M."/>
            <person name="Klopp C."/>
            <person name="Cabau C."/>
            <person name="Louis A."/>
            <person name="Berthelot C."/>
            <person name="Parey E."/>
            <person name="Roest Crollius H."/>
            <person name="Montfort J."/>
            <person name="Robinson-Rechavi M."/>
            <person name="Bucao C."/>
            <person name="Bouchez O."/>
            <person name="Gislard M."/>
            <person name="Lluch J."/>
            <person name="Milhes M."/>
            <person name="Lampietro C."/>
            <person name="Lopez Roques C."/>
            <person name="Donnadieu C."/>
            <person name="Braasch I."/>
            <person name="Desvignes T."/>
            <person name="Postlethwait J."/>
            <person name="Bobe J."/>
            <person name="Wedekind C."/>
            <person name="Guiguen Y."/>
        </authorList>
    </citation>
    <scope>NUCLEOTIDE SEQUENCE [LARGE SCALE GENOMIC DNA]</scope>
    <source>
        <strain evidence="1">Cs_M1</strain>
        <tissue evidence="1">Blood</tissue>
    </source>
</reference>